<protein>
    <recommendedName>
        <fullName evidence="4">Retrotransposon gag domain-containing protein</fullName>
    </recommendedName>
</protein>
<dbReference type="Proteomes" id="UP000826195">
    <property type="component" value="Unassembled WGS sequence"/>
</dbReference>
<gene>
    <name evidence="2" type="ORF">KQX54_002370</name>
</gene>
<evidence type="ECO:0000313" key="3">
    <source>
        <dbReference type="Proteomes" id="UP000826195"/>
    </source>
</evidence>
<sequence>MNLSNIEEIADDRPVDPPQPPVVLQEEMSSALTDSGKAKPTVVNVEVLEKSYRLCPRAGDSTIQGTQANPEDTILPGKIPSIAAVYGYQNGPSVAGYDGAFNVSSYQRRIACSNSVHSDNLHAEVLQTLAGQIDELCLENKTRQEENSANKASCSRAQNATTELGKSLSSVQVVMTTSLKHTAKIARAVSSIPEIRKKLWTEAEIQSGSQAEPQPVTQAPLGESLRRNDEQLSQLVQEIPRAAANEPAPLTTYPVPMSSPVHHSSQTDVGQVLDQRADEISEIWKELGWIGGQDASQQLTSDTGVSNLHNIYRNRSRDHENSIALEKSARARNLVFPEEEAQPKIYLQELTDFKNEQQISDKKALGLVKALFLKTHAQWLRLNSGRWTAWKHFVDAYTAYFIHPRADPEIDAKIYNKYQTAGQDAQVFIDEMQKLFMEMTTPPSEEVQIQIISQRLSKQLQAELKARQTKVTEYIGFRFAVNLAATNLKYLNKAYDENEKYYVKKKAPAPTNRVTSASEAIQVLDSDSNEVEETNFSVSYVGNTSSRQGKFPRSRSPD</sequence>
<dbReference type="AlphaFoldDB" id="A0AAV7HV63"/>
<reference evidence="2 3" key="1">
    <citation type="journal article" date="2021" name="J. Hered.">
        <title>A chromosome-level genome assembly of the parasitoid wasp, Cotesia glomerata (Hymenoptera: Braconidae).</title>
        <authorList>
            <person name="Pinto B.J."/>
            <person name="Weis J.J."/>
            <person name="Gamble T."/>
            <person name="Ode P.J."/>
            <person name="Paul R."/>
            <person name="Zaspel J.M."/>
        </authorList>
    </citation>
    <scope>NUCLEOTIDE SEQUENCE [LARGE SCALE GENOMIC DNA]</scope>
    <source>
        <strain evidence="2">CgM1</strain>
    </source>
</reference>
<evidence type="ECO:0008006" key="4">
    <source>
        <dbReference type="Google" id="ProtNLM"/>
    </source>
</evidence>
<feature type="region of interest" description="Disordered" evidence="1">
    <location>
        <begin position="1"/>
        <end position="36"/>
    </location>
</feature>
<comment type="caution">
    <text evidence="2">The sequence shown here is derived from an EMBL/GenBank/DDBJ whole genome shotgun (WGS) entry which is preliminary data.</text>
</comment>
<name>A0AAV7HV63_COTGL</name>
<keyword evidence="3" id="KW-1185">Reference proteome</keyword>
<proteinExistence type="predicted"/>
<evidence type="ECO:0000256" key="1">
    <source>
        <dbReference type="SAM" id="MobiDB-lite"/>
    </source>
</evidence>
<accession>A0AAV7HV63</accession>
<dbReference type="EMBL" id="JAHXZJ010002610">
    <property type="protein sequence ID" value="KAH0537974.1"/>
    <property type="molecule type" value="Genomic_DNA"/>
</dbReference>
<evidence type="ECO:0000313" key="2">
    <source>
        <dbReference type="EMBL" id="KAH0537974.1"/>
    </source>
</evidence>
<organism evidence="2 3">
    <name type="scientific">Cotesia glomerata</name>
    <name type="common">Lepidopteran parasitic wasp</name>
    <name type="synonym">Apanteles glomeratus</name>
    <dbReference type="NCBI Taxonomy" id="32391"/>
    <lineage>
        <taxon>Eukaryota</taxon>
        <taxon>Metazoa</taxon>
        <taxon>Ecdysozoa</taxon>
        <taxon>Arthropoda</taxon>
        <taxon>Hexapoda</taxon>
        <taxon>Insecta</taxon>
        <taxon>Pterygota</taxon>
        <taxon>Neoptera</taxon>
        <taxon>Endopterygota</taxon>
        <taxon>Hymenoptera</taxon>
        <taxon>Apocrita</taxon>
        <taxon>Ichneumonoidea</taxon>
        <taxon>Braconidae</taxon>
        <taxon>Microgastrinae</taxon>
        <taxon>Cotesia</taxon>
    </lineage>
</organism>